<dbReference type="Proteomes" id="UP000017700">
    <property type="component" value="Chromosome"/>
</dbReference>
<dbReference type="Proteomes" id="UP000233778">
    <property type="component" value="Chromosome"/>
</dbReference>
<reference evidence="5 8" key="3">
    <citation type="submission" date="2017-11" db="EMBL/GenBank/DDBJ databases">
        <title>Complete genome sequence of Serratia sp. ATCC 39006 LacA.</title>
        <authorList>
            <person name="Hampton H.G."/>
            <person name="Jackson S.A."/>
            <person name="Jauregui R."/>
            <person name="Poulter G.T.M."/>
            <person name="Salmond G.P.C."/>
            <person name="Fineran P.C."/>
        </authorList>
    </citation>
    <scope>NUCLEOTIDE SEQUENCE [LARGE SCALE GENOMIC DNA]</scope>
    <source>
        <strain evidence="5 8">ATCC 39006</strain>
    </source>
</reference>
<evidence type="ECO:0000256" key="1">
    <source>
        <dbReference type="ARBA" id="ARBA00004613"/>
    </source>
</evidence>
<feature type="compositionally biased region" description="Polar residues" evidence="4">
    <location>
        <begin position="90"/>
        <end position="108"/>
    </location>
</feature>
<comment type="subcellular location">
    <subcellularLocation>
        <location evidence="1">Secreted</location>
    </subcellularLocation>
</comment>
<dbReference type="KEGG" id="sera:Ser39006_012875"/>
<keyword evidence="2" id="KW-0964">Secreted</keyword>
<evidence type="ECO:0000313" key="7">
    <source>
        <dbReference type="Proteomes" id="UP000017700"/>
    </source>
</evidence>
<name>A0A2I5TD77_SERS3</name>
<proteinExistence type="predicted"/>
<organism evidence="6 7">
    <name type="scientific">Serratia sp. (strain ATCC 39006)</name>
    <name type="common">Prodigiosinella confusarubida</name>
    <dbReference type="NCBI Taxonomy" id="104623"/>
    <lineage>
        <taxon>Bacteria</taxon>
        <taxon>Pseudomonadati</taxon>
        <taxon>Pseudomonadota</taxon>
        <taxon>Gammaproteobacteria</taxon>
        <taxon>Enterobacterales</taxon>
        <taxon>Pectobacteriaceae</taxon>
        <taxon>Prodigiosinella</taxon>
    </lineage>
</organism>
<keyword evidence="3" id="KW-0928">Hypersensitive response elicitation</keyword>
<evidence type="ECO:0000256" key="2">
    <source>
        <dbReference type="ARBA" id="ARBA00022525"/>
    </source>
</evidence>
<dbReference type="OrthoDB" id="6517080at2"/>
<dbReference type="GO" id="GO:0005576">
    <property type="term" value="C:extracellular region"/>
    <property type="evidence" value="ECO:0007669"/>
    <property type="project" value="UniProtKB-SubCell"/>
</dbReference>
<evidence type="ECO:0000256" key="4">
    <source>
        <dbReference type="SAM" id="MobiDB-lite"/>
    </source>
</evidence>
<dbReference type="InterPro" id="IPR006961">
    <property type="entry name" value="HrpN/Z"/>
</dbReference>
<keyword evidence="7" id="KW-1185">Reference proteome</keyword>
<evidence type="ECO:0000256" key="3">
    <source>
        <dbReference type="ARBA" id="ARBA00022978"/>
    </source>
</evidence>
<sequence>MNITIKASIGGDAGLSGLGSGTQGLKGFSSGTSPLGSSIDSLNSTVGKLTTILTAMMFASLLSRGMGSGMNSGMGSGMNTGSDMGRGSGLKNTQSNSQDNAMGSSNLLSAPKSGTDALSQMLEKSLDDLLGHDTVTRLSNQTNSLANNLLNANQQTADNMNAFSGGMGNSLSSIMGNGLSQTSSGFSPMPLGNGGLQGLSSSSDFGQLGSALGMGVGQNAGLQALGNISTHKDGNNRHFVDKEDRSVAKEVGQLMDQYPEIFGKPEYQKDGWSSAKQDDKSWAKALSKPDDDGMTEASMNKFRQAVGVLKSAIAGDTGNSNLNLRGAGGASLGIDAAMVGDKITNMALNKLVA</sequence>
<dbReference type="EMBL" id="CP025085">
    <property type="protein sequence ID" value="AUH02516.1"/>
    <property type="molecule type" value="Genomic_DNA"/>
</dbReference>
<dbReference type="EMBL" id="CP025084">
    <property type="protein sequence ID" value="AUH06832.1"/>
    <property type="molecule type" value="Genomic_DNA"/>
</dbReference>
<gene>
    <name evidence="5" type="ORF">CWC46_12870</name>
    <name evidence="6" type="ORF">Ser39006_012875</name>
</gene>
<dbReference type="AlphaFoldDB" id="A0A2I5TD77"/>
<feature type="region of interest" description="Disordered" evidence="4">
    <location>
        <begin position="72"/>
        <end position="115"/>
    </location>
</feature>
<dbReference type="KEGG" id="serq:CWC46_12870"/>
<accession>A0A2I5TD77</accession>
<reference evidence="6" key="4">
    <citation type="submission" date="2017-11" db="EMBL/GenBank/DDBJ databases">
        <title>Complete genome sequence of Serratia sp. ATCC 39006.</title>
        <authorList>
            <person name="Hampton H.G."/>
            <person name="Jackson S.A."/>
            <person name="Jauregui R."/>
            <person name="Poulter G.T.M."/>
            <person name="Salmond G.P.C."/>
            <person name="Fineran P.C."/>
        </authorList>
    </citation>
    <scope>NUCLEOTIDE SEQUENCE</scope>
    <source>
        <strain evidence="6">ATCC 39006</strain>
    </source>
</reference>
<feature type="compositionally biased region" description="Gly residues" evidence="4">
    <location>
        <begin position="72"/>
        <end position="88"/>
    </location>
</feature>
<evidence type="ECO:0000313" key="8">
    <source>
        <dbReference type="Proteomes" id="UP000233778"/>
    </source>
</evidence>
<dbReference type="RefSeq" id="WP_037382038.1">
    <property type="nucleotide sequence ID" value="NZ_CP025084.1"/>
</dbReference>
<dbReference type="GO" id="GO:0052040">
    <property type="term" value="P:symbiont-mediated perturbation of host programmed cell death"/>
    <property type="evidence" value="ECO:0007669"/>
    <property type="project" value="UniProtKB-KW"/>
</dbReference>
<protein>
    <submittedName>
        <fullName evidence="6">Type III secretion protein HrpN</fullName>
    </submittedName>
</protein>
<evidence type="ECO:0000313" key="6">
    <source>
        <dbReference type="EMBL" id="AUH06832.1"/>
    </source>
</evidence>
<reference evidence="6" key="2">
    <citation type="submission" date="2013-09" db="EMBL/GenBank/DDBJ databases">
        <authorList>
            <person name="Wang G."/>
            <person name="Yang Y."/>
            <person name="Su Y."/>
        </authorList>
    </citation>
    <scope>NUCLEOTIDE SEQUENCE</scope>
    <source>
        <strain evidence="6">ATCC 39006</strain>
    </source>
</reference>
<reference evidence="6 7" key="1">
    <citation type="journal article" date="2013" name="Genome Announc.">
        <title>Draft genome sequence of Serratia sp. strain ATCC 39006, a model bacterium for analysis of the biosynthesis and regulation of prodigiosin, a carbapenem, and gas vesicles.</title>
        <authorList>
            <person name="Fineran P.C."/>
            <person name="Iglesias Cans M.C."/>
            <person name="Ramsay J.P."/>
            <person name="Wilf N.M."/>
            <person name="Cossyleon D."/>
            <person name="McNeil M.B."/>
            <person name="Williamson N.R."/>
            <person name="Monson R.E."/>
            <person name="Becher S.A."/>
            <person name="Stanton J.A."/>
            <person name="Brugger K."/>
            <person name="Brown S.D."/>
            <person name="Salmond G.P."/>
        </authorList>
    </citation>
    <scope>NUCLEOTIDE SEQUENCE [LARGE SCALE GENOMIC DNA]</scope>
    <source>
        <strain evidence="6">ATCC 39006</strain>
        <strain evidence="7">ATCC 39006 / SC 11482</strain>
    </source>
</reference>
<dbReference type="Pfam" id="PF04877">
    <property type="entry name" value="Harpin"/>
    <property type="match status" value="1"/>
</dbReference>
<evidence type="ECO:0000313" key="5">
    <source>
        <dbReference type="EMBL" id="AUH02516.1"/>
    </source>
</evidence>
<dbReference type="STRING" id="104623.Ser39006_02897"/>